<dbReference type="Gene3D" id="1.10.268.10">
    <property type="entry name" value="Topoisomerase, domain 3"/>
    <property type="match status" value="1"/>
</dbReference>
<keyword evidence="4 6" id="KW-0238">DNA-binding</keyword>
<dbReference type="InterPro" id="IPR050220">
    <property type="entry name" value="Type_II_DNA_Topoisomerases"/>
</dbReference>
<keyword evidence="10" id="KW-1185">Reference proteome</keyword>
<dbReference type="InterPro" id="IPR002205">
    <property type="entry name" value="Topo_IIA_dom_A"/>
</dbReference>
<dbReference type="Pfam" id="PF00521">
    <property type="entry name" value="DNA_topoisoIV"/>
    <property type="match status" value="1"/>
</dbReference>
<keyword evidence="3 6" id="KW-0799">Topoisomerase</keyword>
<evidence type="ECO:0000256" key="5">
    <source>
        <dbReference type="ARBA" id="ARBA00023235"/>
    </source>
</evidence>
<dbReference type="NCBIfam" id="NF007209">
    <property type="entry name" value="PRK09631.1"/>
    <property type="match status" value="1"/>
</dbReference>
<comment type="catalytic activity">
    <reaction evidence="1 6">
        <text>ATP-dependent breakage, passage and rejoining of double-stranded DNA.</text>
        <dbReference type="EC" id="5.6.2.2"/>
    </reaction>
</comment>
<dbReference type="Gene3D" id="3.90.199.10">
    <property type="entry name" value="Topoisomerase II, domain 5"/>
    <property type="match status" value="1"/>
</dbReference>
<feature type="compositionally biased region" description="Low complexity" evidence="7">
    <location>
        <begin position="36"/>
        <end position="65"/>
    </location>
</feature>
<feature type="region of interest" description="Disordered" evidence="7">
    <location>
        <begin position="1"/>
        <end position="75"/>
    </location>
</feature>
<dbReference type="InterPro" id="IPR013760">
    <property type="entry name" value="Topo_IIA-like_dom_sf"/>
</dbReference>
<reference evidence="9" key="1">
    <citation type="journal article" date="2022" name="Cell">
        <title>Design, construction, and in vivo augmentation of a complex gut microbiome.</title>
        <authorList>
            <person name="Cheng A.G."/>
            <person name="Ho P.Y."/>
            <person name="Aranda-Diaz A."/>
            <person name="Jain S."/>
            <person name="Yu F.B."/>
            <person name="Meng X."/>
            <person name="Wang M."/>
            <person name="Iakiviak M."/>
            <person name="Nagashima K."/>
            <person name="Zhao A."/>
            <person name="Murugkar P."/>
            <person name="Patil A."/>
            <person name="Atabakhsh K."/>
            <person name="Weakley A."/>
            <person name="Yan J."/>
            <person name="Brumbaugh A.R."/>
            <person name="Higginbottom S."/>
            <person name="Dimas A."/>
            <person name="Shiver A.L."/>
            <person name="Deutschbauer A."/>
            <person name="Neff N."/>
            <person name="Sonnenburg J.L."/>
            <person name="Huang K.C."/>
            <person name="Fischbach M.A."/>
        </authorList>
    </citation>
    <scope>NUCLEOTIDE SEQUENCE</scope>
    <source>
        <strain evidence="9">AP11</strain>
    </source>
</reference>
<organism evidence="9 10">
    <name type="scientific">Alistipes ihumii AP11</name>
    <dbReference type="NCBI Taxonomy" id="1211813"/>
    <lineage>
        <taxon>Bacteria</taxon>
        <taxon>Pseudomonadati</taxon>
        <taxon>Bacteroidota</taxon>
        <taxon>Bacteroidia</taxon>
        <taxon>Bacteroidales</taxon>
        <taxon>Rikenellaceae</taxon>
        <taxon>Alistipes</taxon>
    </lineage>
</organism>
<dbReference type="PANTHER" id="PTHR43493">
    <property type="entry name" value="DNA GYRASE/TOPOISOMERASE SUBUNIT A"/>
    <property type="match status" value="1"/>
</dbReference>
<dbReference type="SMART" id="SM00434">
    <property type="entry name" value="TOP4c"/>
    <property type="match status" value="1"/>
</dbReference>
<sequence length="966" mass="107883">MSDKDNEKELSANPEDLGLREPGAGDDGAGVREGTVAEGAAPDDGGAEASAAGEAETVAEASETGRPAKFGRLTGDGADRRKLTGMYKDWFLDYASYVILERAVPHVDDGLKPVQRRILHAMRKLDDGRYNKVANIIGSTMQYHPHGDASIGDALVQLGQKDMLIDCQGNWGNILTGDGAAAPRYIEARLSKFALDVVFNPKTTEWMLSYDGRNQEPVTLPVKFPLLLAQGVEGIAVGLASKILPHNFNELIDASIAYLRGEPFELYPDFPSGGLCDVTRYNDGLRGGAVKVRARINKIDKRTLAITEIPYGTTTESIKESIIKANDKGKIKIKKVDDNTSDQVEIIIHVSNDESSDRTIDALYAFTDCEVSISPNSCVIMDDKPHFMGVHEILRRCADRTRELLRRELEIRLEELEQDWHMSSLEKIFIENKIYQRMEEATSREAAYAAVDEGLKPFAHLLRREITLDDVVKLTELRMIRISRYDSFKADEHVKSVEQEIAQVKRHLATLTDFTIAYFRRIKEKYGRGRERRTELREFDSIEATKVVVANAKLYVDRAEGFFGIGPAMRKDEFVCDCSDIDDVIVVTKEGKYVITKVSEKAFFAKNIYHIGIFKRNDERTIYNVLYRDGRGGPLMMKRCAIKGITRDREYDLTKGTPRSEILYMSVNPNGEAEVLKVYFKPRPRLKKLIVDLNFGELAIKGRQSQGNLFTRYAIHKIVLKERGASTLGGISVWYDDEIRRLNTDGRGELLGEFSGDDRLIVMTGKGLYYTTGYDLGVHFPEETIRVEKYDPGRIYSVVYFDGEQNYYYVKRFTAEPSDRMQSFVDEAAGASLVAISGDRYPRLLVGYAGHNAGRPDDTIDVDEFIGVKSHRAKGKRVTTLEVGRIVFTDPIEREPRPEEPSGEDDPGNGSSGEGAGTDAASAGVSGKESPAAKKPEPKNYVAGDTVEFDVAGEEEKGNGRQMELF</sequence>
<evidence type="ECO:0000313" key="9">
    <source>
        <dbReference type="EMBL" id="UWN56650.1"/>
    </source>
</evidence>
<dbReference type="PROSITE" id="PS52040">
    <property type="entry name" value="TOPO_IIA"/>
    <property type="match status" value="1"/>
</dbReference>
<dbReference type="SUPFAM" id="SSF56719">
    <property type="entry name" value="Type II DNA topoisomerase"/>
    <property type="match status" value="1"/>
</dbReference>
<dbReference type="RefSeq" id="WP_019246641.1">
    <property type="nucleotide sequence ID" value="NZ_CAPH01000018.1"/>
</dbReference>
<keyword evidence="5 6" id="KW-0413">Isomerase</keyword>
<dbReference type="InterPro" id="IPR013758">
    <property type="entry name" value="Topo_IIA_A/C_ab"/>
</dbReference>
<feature type="region of interest" description="Disordered" evidence="7">
    <location>
        <begin position="887"/>
        <end position="966"/>
    </location>
</feature>
<dbReference type="Gene3D" id="3.30.1360.40">
    <property type="match status" value="1"/>
</dbReference>
<evidence type="ECO:0000256" key="3">
    <source>
        <dbReference type="ARBA" id="ARBA00023029"/>
    </source>
</evidence>
<feature type="active site" description="O-(5'-phospho-DNA)-tyrosine intermediate" evidence="6">
    <location>
        <position position="185"/>
    </location>
</feature>
<evidence type="ECO:0000256" key="7">
    <source>
        <dbReference type="SAM" id="MobiDB-lite"/>
    </source>
</evidence>
<evidence type="ECO:0000313" key="10">
    <source>
        <dbReference type="Proteomes" id="UP001059295"/>
    </source>
</evidence>
<evidence type="ECO:0000256" key="6">
    <source>
        <dbReference type="PROSITE-ProRule" id="PRU01384"/>
    </source>
</evidence>
<evidence type="ECO:0000256" key="4">
    <source>
        <dbReference type="ARBA" id="ARBA00023125"/>
    </source>
</evidence>
<dbReference type="GeneID" id="82891726"/>
<evidence type="ECO:0000259" key="8">
    <source>
        <dbReference type="PROSITE" id="PS52040"/>
    </source>
</evidence>
<dbReference type="NCBIfam" id="NF009397">
    <property type="entry name" value="PRK12758.1"/>
    <property type="match status" value="1"/>
</dbReference>
<accession>A0ABY5UXD6</accession>
<evidence type="ECO:0000256" key="2">
    <source>
        <dbReference type="ARBA" id="ARBA00008263"/>
    </source>
</evidence>
<dbReference type="InterPro" id="IPR013757">
    <property type="entry name" value="Topo_IIA_A_a_sf"/>
</dbReference>
<name>A0ABY5UXD6_9BACT</name>
<comment type="similarity">
    <text evidence="2">Belongs to the type II topoisomerase GyrA/ParC subunit family.</text>
</comment>
<proteinExistence type="inferred from homology"/>
<feature type="compositionally biased region" description="Basic and acidic residues" evidence="7">
    <location>
        <begin position="891"/>
        <end position="900"/>
    </location>
</feature>
<evidence type="ECO:0000256" key="1">
    <source>
        <dbReference type="ARBA" id="ARBA00000185"/>
    </source>
</evidence>
<feature type="compositionally biased region" description="Basic and acidic residues" evidence="7">
    <location>
        <begin position="1"/>
        <end position="10"/>
    </location>
</feature>
<protein>
    <submittedName>
        <fullName evidence="9">DNA gyrase/topoisomerase IV subunit A</fullName>
    </submittedName>
</protein>
<dbReference type="Proteomes" id="UP001059295">
    <property type="component" value="Chromosome"/>
</dbReference>
<dbReference type="EMBL" id="CP102294">
    <property type="protein sequence ID" value="UWN56650.1"/>
    <property type="molecule type" value="Genomic_DNA"/>
</dbReference>
<gene>
    <name evidence="9" type="ORF">NQ491_08290</name>
</gene>
<dbReference type="PANTHER" id="PTHR43493:SF5">
    <property type="entry name" value="DNA GYRASE SUBUNIT A, CHLOROPLASTIC_MITOCHONDRIAL"/>
    <property type="match status" value="1"/>
</dbReference>
<feature type="domain" description="Topo IIA-type catalytic" evidence="8">
    <location>
        <begin position="104"/>
        <end position="559"/>
    </location>
</feature>